<gene>
    <name evidence="9" type="ORF">A9306_06680</name>
</gene>
<evidence type="ECO:0000256" key="2">
    <source>
        <dbReference type="ARBA" id="ARBA00022723"/>
    </source>
</evidence>
<keyword evidence="5 7" id="KW-0560">Oxidoreductase</keyword>
<dbReference type="Gene3D" id="4.10.860.20">
    <property type="entry name" value="Rabenosyn, Rab binding domain"/>
    <property type="match status" value="1"/>
</dbReference>
<keyword evidence="2 7" id="KW-0479">Metal-binding</keyword>
<dbReference type="RefSeq" id="WP_067336306.1">
    <property type="nucleotide sequence ID" value="NZ_JAPDKM010000001.1"/>
</dbReference>
<dbReference type="PANTHER" id="PTHR41536:SF1">
    <property type="entry name" value="PKHD-TYPE HYDROXYLASE YBIX"/>
    <property type="match status" value="1"/>
</dbReference>
<feature type="domain" description="Fe2OG dioxygenase" evidence="8">
    <location>
        <begin position="80"/>
        <end position="180"/>
    </location>
</feature>
<evidence type="ECO:0000256" key="6">
    <source>
        <dbReference type="ARBA" id="ARBA00023004"/>
    </source>
</evidence>
<keyword evidence="3 7" id="KW-0847">Vitamin C</keyword>
<feature type="binding site" evidence="7">
    <location>
        <position position="171"/>
    </location>
    <ligand>
        <name>2-oxoglutarate</name>
        <dbReference type="ChEBI" id="CHEBI:16810"/>
    </ligand>
</feature>
<dbReference type="Pfam" id="PF13640">
    <property type="entry name" value="2OG-FeII_Oxy_3"/>
    <property type="match status" value="1"/>
</dbReference>
<dbReference type="NCBIfam" id="NF003975">
    <property type="entry name" value="PRK05467.1-4"/>
    <property type="match status" value="1"/>
</dbReference>
<dbReference type="InterPro" id="IPR006620">
    <property type="entry name" value="Pro_4_hyd_alph"/>
</dbReference>
<dbReference type="NCBIfam" id="NF003974">
    <property type="entry name" value="PRK05467.1-3"/>
    <property type="match status" value="1"/>
</dbReference>
<evidence type="ECO:0000256" key="5">
    <source>
        <dbReference type="ARBA" id="ARBA00023002"/>
    </source>
</evidence>
<dbReference type="EMBL" id="LZNA01000027">
    <property type="protein sequence ID" value="OBX81213.1"/>
    <property type="molecule type" value="Genomic_DNA"/>
</dbReference>
<dbReference type="PANTHER" id="PTHR41536">
    <property type="entry name" value="PKHD-TYPE HYDROXYLASE YBIX"/>
    <property type="match status" value="1"/>
</dbReference>
<dbReference type="Gene3D" id="2.60.120.620">
    <property type="entry name" value="q2cbj1_9rhob like domain"/>
    <property type="match status" value="1"/>
</dbReference>
<comment type="caution">
    <text evidence="9">The sequence shown here is derived from an EMBL/GenBank/DDBJ whole genome shotgun (WGS) entry which is preliminary data.</text>
</comment>
<dbReference type="InterPro" id="IPR041097">
    <property type="entry name" value="PKHD_C"/>
</dbReference>
<dbReference type="GO" id="GO:0005506">
    <property type="term" value="F:iron ion binding"/>
    <property type="evidence" value="ECO:0007669"/>
    <property type="project" value="UniProtKB-UniRule"/>
</dbReference>
<dbReference type="GO" id="GO:0016706">
    <property type="term" value="F:2-oxoglutarate-dependent dioxygenase activity"/>
    <property type="evidence" value="ECO:0007669"/>
    <property type="project" value="UniProtKB-UniRule"/>
</dbReference>
<evidence type="ECO:0000256" key="1">
    <source>
        <dbReference type="ARBA" id="ARBA00001961"/>
    </source>
</evidence>
<feature type="binding site" evidence="7">
    <location>
        <position position="161"/>
    </location>
    <ligand>
        <name>Fe cation</name>
        <dbReference type="ChEBI" id="CHEBI:24875"/>
    </ligand>
</feature>
<comment type="cofactor">
    <cofactor evidence="7">
        <name>Fe(2+)</name>
        <dbReference type="ChEBI" id="CHEBI:29033"/>
    </cofactor>
    <text evidence="7">Binds 1 Fe(2+) ion per subunit.</text>
</comment>
<name>A0A1B8QGQ6_9GAMM</name>
<feature type="binding site" evidence="7">
    <location>
        <position position="100"/>
    </location>
    <ligand>
        <name>Fe cation</name>
        <dbReference type="ChEBI" id="CHEBI:24875"/>
    </ligand>
</feature>
<dbReference type="GO" id="GO:0006974">
    <property type="term" value="P:DNA damage response"/>
    <property type="evidence" value="ECO:0007669"/>
    <property type="project" value="TreeGrafter"/>
</dbReference>
<keyword evidence="10" id="KW-1185">Reference proteome</keyword>
<dbReference type="AlphaFoldDB" id="A0A1B8QGQ6"/>
<evidence type="ECO:0000313" key="9">
    <source>
        <dbReference type="EMBL" id="OBX81213.1"/>
    </source>
</evidence>
<dbReference type="InterPro" id="IPR005123">
    <property type="entry name" value="Oxoglu/Fe-dep_dioxygenase_dom"/>
</dbReference>
<sequence>MLTVIPQVLDAATLVTIRQILLAHEDAWQAGRQTAGSLAQGGKDNAQFSRQHPAYRDMAAMGLHALSQHPLFQSAALPKTVLPPLFSRYRDGQAYGSHVDNALQRDADTQALVRTDVSVTLFLNDPSCYTGGELIIQDAYGEHAVKLAAGDAVIYPATSVHRVAPVSAGTRLAMVTWAQSLVKDAAQRAILHDLDISQLLLRQTLQHQLASDTTAWAQIAPRLDSLTQVYHNLLRQWAEV</sequence>
<feature type="binding site" evidence="7">
    <location>
        <position position="98"/>
    </location>
    <ligand>
        <name>Fe cation</name>
        <dbReference type="ChEBI" id="CHEBI:24875"/>
    </ligand>
</feature>
<organism evidence="9 10">
    <name type="scientific">Faucicola atlantae</name>
    <dbReference type="NCBI Taxonomy" id="34059"/>
    <lineage>
        <taxon>Bacteria</taxon>
        <taxon>Pseudomonadati</taxon>
        <taxon>Pseudomonadota</taxon>
        <taxon>Gammaproteobacteria</taxon>
        <taxon>Moraxellales</taxon>
        <taxon>Moraxellaceae</taxon>
        <taxon>Faucicola</taxon>
    </lineage>
</organism>
<dbReference type="Pfam" id="PF18331">
    <property type="entry name" value="PKHD_C"/>
    <property type="match status" value="1"/>
</dbReference>
<dbReference type="InterPro" id="IPR044862">
    <property type="entry name" value="Pro_4_hyd_alph_FE2OG_OXY"/>
</dbReference>
<keyword evidence="6 7" id="KW-0408">Iron</keyword>
<dbReference type="InterPro" id="IPR023550">
    <property type="entry name" value="PKHD_hydroxylase"/>
</dbReference>
<keyword evidence="4 7" id="KW-0223">Dioxygenase</keyword>
<dbReference type="SMART" id="SM00702">
    <property type="entry name" value="P4Hc"/>
    <property type="match status" value="1"/>
</dbReference>
<evidence type="ECO:0000259" key="8">
    <source>
        <dbReference type="PROSITE" id="PS51471"/>
    </source>
</evidence>
<evidence type="ECO:0000256" key="4">
    <source>
        <dbReference type="ARBA" id="ARBA00022964"/>
    </source>
</evidence>
<reference evidence="9 10" key="1">
    <citation type="submission" date="2016-06" db="EMBL/GenBank/DDBJ databases">
        <title>Draft genome of Moraxella atlantae CCUG 59586.</title>
        <authorList>
            <person name="Salva-Serra F."/>
            <person name="Engstrom-Jakobsson H."/>
            <person name="Thorell K."/>
            <person name="Gonzales-Siles L."/>
            <person name="Karlsson R."/>
            <person name="Boulund F."/>
            <person name="Engstrand L."/>
            <person name="Kristiansson E."/>
            <person name="Moore E."/>
        </authorList>
    </citation>
    <scope>NUCLEOTIDE SEQUENCE [LARGE SCALE GENOMIC DNA]</scope>
    <source>
        <strain evidence="9 10">CCUG 59586</strain>
    </source>
</reference>
<evidence type="ECO:0000256" key="7">
    <source>
        <dbReference type="HAMAP-Rule" id="MF_00657"/>
    </source>
</evidence>
<dbReference type="Proteomes" id="UP000092616">
    <property type="component" value="Unassembled WGS sequence"/>
</dbReference>
<dbReference type="GO" id="GO:0006879">
    <property type="term" value="P:intracellular iron ion homeostasis"/>
    <property type="evidence" value="ECO:0007669"/>
    <property type="project" value="TreeGrafter"/>
</dbReference>
<dbReference type="HAMAP" id="MF_00657">
    <property type="entry name" value="Hydroxyl_YbiX"/>
    <property type="match status" value="1"/>
</dbReference>
<proteinExistence type="inferred from homology"/>
<protein>
    <submittedName>
        <fullName evidence="9">Fe2+-dependent dioxygenase</fullName>
    </submittedName>
</protein>
<dbReference type="GO" id="GO:0031418">
    <property type="term" value="F:L-ascorbic acid binding"/>
    <property type="evidence" value="ECO:0007669"/>
    <property type="project" value="UniProtKB-KW"/>
</dbReference>
<accession>A0A1B8QGQ6</accession>
<comment type="cofactor">
    <cofactor evidence="1 7">
        <name>L-ascorbate</name>
        <dbReference type="ChEBI" id="CHEBI:38290"/>
    </cofactor>
</comment>
<evidence type="ECO:0000256" key="3">
    <source>
        <dbReference type="ARBA" id="ARBA00022896"/>
    </source>
</evidence>
<evidence type="ECO:0000313" key="10">
    <source>
        <dbReference type="Proteomes" id="UP000092616"/>
    </source>
</evidence>
<dbReference type="PROSITE" id="PS51471">
    <property type="entry name" value="FE2OG_OXY"/>
    <property type="match status" value="1"/>
</dbReference>